<gene>
    <name evidence="2" type="ORF">G3570_05370</name>
</gene>
<evidence type="ECO:0000313" key="3">
    <source>
        <dbReference type="Proteomes" id="UP000473278"/>
    </source>
</evidence>
<evidence type="ECO:0000256" key="1">
    <source>
        <dbReference type="SAM" id="Phobius"/>
    </source>
</evidence>
<name>A0A6M1SM14_9BACT</name>
<keyword evidence="1" id="KW-1133">Transmembrane helix</keyword>
<protein>
    <submittedName>
        <fullName evidence="2">ABC transporter permease</fullName>
    </submittedName>
</protein>
<dbReference type="Proteomes" id="UP000473278">
    <property type="component" value="Unassembled WGS sequence"/>
</dbReference>
<keyword evidence="3" id="KW-1185">Reference proteome</keyword>
<feature type="transmembrane region" description="Helical" evidence="1">
    <location>
        <begin position="80"/>
        <end position="99"/>
    </location>
</feature>
<keyword evidence="1" id="KW-0472">Membrane</keyword>
<sequence length="117" mass="13559">MVELLDLSKEWFFGLGAKYGVNPIIYGAIYVGAIPFFTASMAWLYRNYRTDRSIVLPAISAVLFFISAYIYLIIEGENVPWWVYAIMVIMVTYGALVTYRKVHKKIKKIDQQITFDE</sequence>
<dbReference type="RefSeq" id="WP_165140067.1">
    <property type="nucleotide sequence ID" value="NZ_JAALLT010000002.1"/>
</dbReference>
<evidence type="ECO:0000313" key="2">
    <source>
        <dbReference type="EMBL" id="NGP76049.1"/>
    </source>
</evidence>
<proteinExistence type="predicted"/>
<feature type="transmembrane region" description="Helical" evidence="1">
    <location>
        <begin position="24"/>
        <end position="45"/>
    </location>
</feature>
<accession>A0A6M1SM14</accession>
<dbReference type="EMBL" id="JAALLT010000002">
    <property type="protein sequence ID" value="NGP76049.1"/>
    <property type="molecule type" value="Genomic_DNA"/>
</dbReference>
<dbReference type="AlphaFoldDB" id="A0A6M1SM14"/>
<feature type="transmembrane region" description="Helical" evidence="1">
    <location>
        <begin position="54"/>
        <end position="74"/>
    </location>
</feature>
<keyword evidence="1" id="KW-0812">Transmembrane</keyword>
<comment type="caution">
    <text evidence="2">The sequence shown here is derived from an EMBL/GenBank/DDBJ whole genome shotgun (WGS) entry which is preliminary data.</text>
</comment>
<reference evidence="2 3" key="1">
    <citation type="submission" date="2020-02" db="EMBL/GenBank/DDBJ databases">
        <title>Balneolaceae bacterium YR4-1, complete genome.</title>
        <authorList>
            <person name="Li Y."/>
            <person name="Wu S."/>
        </authorList>
    </citation>
    <scope>NUCLEOTIDE SEQUENCE [LARGE SCALE GENOMIC DNA]</scope>
    <source>
        <strain evidence="2 3">YR4-1</strain>
    </source>
</reference>
<organism evidence="2 3">
    <name type="scientific">Halalkalibaculum roseum</name>
    <dbReference type="NCBI Taxonomy" id="2709311"/>
    <lineage>
        <taxon>Bacteria</taxon>
        <taxon>Pseudomonadati</taxon>
        <taxon>Balneolota</taxon>
        <taxon>Balneolia</taxon>
        <taxon>Balneolales</taxon>
        <taxon>Balneolaceae</taxon>
        <taxon>Halalkalibaculum</taxon>
    </lineage>
</organism>